<gene>
    <name evidence="2" type="ORF">QJS10_CPA09g00949</name>
</gene>
<accession>A0AAV9E9E9</accession>
<evidence type="ECO:0000313" key="2">
    <source>
        <dbReference type="EMBL" id="KAK1308963.1"/>
    </source>
</evidence>
<protein>
    <submittedName>
        <fullName evidence="2">Uncharacterized protein</fullName>
    </submittedName>
</protein>
<proteinExistence type="predicted"/>
<sequence>MALDALTTTTNPTDLLKEQHQEKEEEILYLEGCAKKKRTKNVDVSNSSDPPNRDGIMGSPNGNLFGDPI</sequence>
<dbReference type="AlphaFoldDB" id="A0AAV9E9E9"/>
<evidence type="ECO:0000256" key="1">
    <source>
        <dbReference type="SAM" id="MobiDB-lite"/>
    </source>
</evidence>
<dbReference type="EMBL" id="JAUJYO010000009">
    <property type="protein sequence ID" value="KAK1308963.1"/>
    <property type="molecule type" value="Genomic_DNA"/>
</dbReference>
<organism evidence="2 3">
    <name type="scientific">Acorus calamus</name>
    <name type="common">Sweet flag</name>
    <dbReference type="NCBI Taxonomy" id="4465"/>
    <lineage>
        <taxon>Eukaryota</taxon>
        <taxon>Viridiplantae</taxon>
        <taxon>Streptophyta</taxon>
        <taxon>Embryophyta</taxon>
        <taxon>Tracheophyta</taxon>
        <taxon>Spermatophyta</taxon>
        <taxon>Magnoliopsida</taxon>
        <taxon>Liliopsida</taxon>
        <taxon>Acoraceae</taxon>
        <taxon>Acorus</taxon>
    </lineage>
</organism>
<feature type="region of interest" description="Disordered" evidence="1">
    <location>
        <begin position="38"/>
        <end position="69"/>
    </location>
</feature>
<dbReference type="Proteomes" id="UP001180020">
    <property type="component" value="Unassembled WGS sequence"/>
</dbReference>
<evidence type="ECO:0000313" key="3">
    <source>
        <dbReference type="Proteomes" id="UP001180020"/>
    </source>
</evidence>
<reference evidence="2" key="1">
    <citation type="journal article" date="2023" name="Nat. Commun.">
        <title>Diploid and tetraploid genomes of Acorus and the evolution of monocots.</title>
        <authorList>
            <person name="Ma L."/>
            <person name="Liu K.W."/>
            <person name="Li Z."/>
            <person name="Hsiao Y.Y."/>
            <person name="Qi Y."/>
            <person name="Fu T."/>
            <person name="Tang G.D."/>
            <person name="Zhang D."/>
            <person name="Sun W.H."/>
            <person name="Liu D.K."/>
            <person name="Li Y."/>
            <person name="Chen G.Z."/>
            <person name="Liu X.D."/>
            <person name="Liao X.Y."/>
            <person name="Jiang Y.T."/>
            <person name="Yu X."/>
            <person name="Hao Y."/>
            <person name="Huang J."/>
            <person name="Zhao X.W."/>
            <person name="Ke S."/>
            <person name="Chen Y.Y."/>
            <person name="Wu W.L."/>
            <person name="Hsu J.L."/>
            <person name="Lin Y.F."/>
            <person name="Huang M.D."/>
            <person name="Li C.Y."/>
            <person name="Huang L."/>
            <person name="Wang Z.W."/>
            <person name="Zhao X."/>
            <person name="Zhong W.Y."/>
            <person name="Peng D.H."/>
            <person name="Ahmad S."/>
            <person name="Lan S."/>
            <person name="Zhang J.S."/>
            <person name="Tsai W.C."/>
            <person name="Van de Peer Y."/>
            <person name="Liu Z.J."/>
        </authorList>
    </citation>
    <scope>NUCLEOTIDE SEQUENCE</scope>
    <source>
        <strain evidence="2">CP</strain>
    </source>
</reference>
<keyword evidence="3" id="KW-1185">Reference proteome</keyword>
<name>A0AAV9E9E9_ACOCL</name>
<reference evidence="2" key="2">
    <citation type="submission" date="2023-06" db="EMBL/GenBank/DDBJ databases">
        <authorList>
            <person name="Ma L."/>
            <person name="Liu K.-W."/>
            <person name="Li Z."/>
            <person name="Hsiao Y.-Y."/>
            <person name="Qi Y."/>
            <person name="Fu T."/>
            <person name="Tang G."/>
            <person name="Zhang D."/>
            <person name="Sun W.-H."/>
            <person name="Liu D.-K."/>
            <person name="Li Y."/>
            <person name="Chen G.-Z."/>
            <person name="Liu X.-D."/>
            <person name="Liao X.-Y."/>
            <person name="Jiang Y.-T."/>
            <person name="Yu X."/>
            <person name="Hao Y."/>
            <person name="Huang J."/>
            <person name="Zhao X.-W."/>
            <person name="Ke S."/>
            <person name="Chen Y.-Y."/>
            <person name="Wu W.-L."/>
            <person name="Hsu J.-L."/>
            <person name="Lin Y.-F."/>
            <person name="Huang M.-D."/>
            <person name="Li C.-Y."/>
            <person name="Huang L."/>
            <person name="Wang Z.-W."/>
            <person name="Zhao X."/>
            <person name="Zhong W.-Y."/>
            <person name="Peng D.-H."/>
            <person name="Ahmad S."/>
            <person name="Lan S."/>
            <person name="Zhang J.-S."/>
            <person name="Tsai W.-C."/>
            <person name="Van De Peer Y."/>
            <person name="Liu Z.-J."/>
        </authorList>
    </citation>
    <scope>NUCLEOTIDE SEQUENCE</scope>
    <source>
        <strain evidence="2">CP</strain>
        <tissue evidence="2">Leaves</tissue>
    </source>
</reference>
<comment type="caution">
    <text evidence="2">The sequence shown here is derived from an EMBL/GenBank/DDBJ whole genome shotgun (WGS) entry which is preliminary data.</text>
</comment>